<dbReference type="OrthoDB" id="3050608at2759"/>
<accession>A0A9P6HKJ8</accession>
<evidence type="ECO:0000313" key="3">
    <source>
        <dbReference type="Proteomes" id="UP000736335"/>
    </source>
</evidence>
<feature type="region of interest" description="Disordered" evidence="1">
    <location>
        <begin position="89"/>
        <end position="168"/>
    </location>
</feature>
<protein>
    <submittedName>
        <fullName evidence="2">Uncharacterized protein</fullName>
    </submittedName>
</protein>
<keyword evidence="3" id="KW-1185">Reference proteome</keyword>
<dbReference type="PANTHER" id="PTHR40462:SF1">
    <property type="entry name" value="EXPRESSED PROTEIN"/>
    <property type="match status" value="1"/>
</dbReference>
<dbReference type="PANTHER" id="PTHR40462">
    <property type="entry name" value="CHROMOSOME 1, WHOLE GENOME SHOTGUN SEQUENCE"/>
    <property type="match status" value="1"/>
</dbReference>
<reference evidence="2" key="2">
    <citation type="submission" date="2020-11" db="EMBL/GenBank/DDBJ databases">
        <authorList>
            <consortium name="DOE Joint Genome Institute"/>
            <person name="Kuo A."/>
            <person name="Miyauchi S."/>
            <person name="Kiss E."/>
            <person name="Drula E."/>
            <person name="Kohler A."/>
            <person name="Sanchez-Garcia M."/>
            <person name="Andreopoulos B."/>
            <person name="Barry K.W."/>
            <person name="Bonito G."/>
            <person name="Buee M."/>
            <person name="Carver A."/>
            <person name="Chen C."/>
            <person name="Cichocki N."/>
            <person name="Clum A."/>
            <person name="Culley D."/>
            <person name="Crous P.W."/>
            <person name="Fauchery L."/>
            <person name="Girlanda M."/>
            <person name="Hayes R."/>
            <person name="Keri Z."/>
            <person name="Labutti K."/>
            <person name="Lipzen A."/>
            <person name="Lombard V."/>
            <person name="Magnuson J."/>
            <person name="Maillard F."/>
            <person name="Morin E."/>
            <person name="Murat C."/>
            <person name="Nolan M."/>
            <person name="Ohm R."/>
            <person name="Pangilinan J."/>
            <person name="Pereira M."/>
            <person name="Perotto S."/>
            <person name="Peter M."/>
            <person name="Riley R."/>
            <person name="Sitrit Y."/>
            <person name="Stielow B."/>
            <person name="Szollosi G."/>
            <person name="Zifcakova L."/>
            <person name="Stursova M."/>
            <person name="Spatafora J.W."/>
            <person name="Tedersoo L."/>
            <person name="Vaario L.-M."/>
            <person name="Yamada A."/>
            <person name="Yan M."/>
            <person name="Wang P."/>
            <person name="Xu J."/>
            <person name="Bruns T."/>
            <person name="Baldrian P."/>
            <person name="Vilgalys R."/>
            <person name="Henrissat B."/>
            <person name="Grigoriev I.V."/>
            <person name="Hibbett D."/>
            <person name="Nagy L.G."/>
            <person name="Martin F.M."/>
        </authorList>
    </citation>
    <scope>NUCLEOTIDE SEQUENCE</scope>
    <source>
        <strain evidence="2">UH-Tt-Lm1</strain>
    </source>
</reference>
<name>A0A9P6HKJ8_9AGAM</name>
<feature type="compositionally biased region" description="Basic and acidic residues" evidence="1">
    <location>
        <begin position="141"/>
        <end position="153"/>
    </location>
</feature>
<evidence type="ECO:0000256" key="1">
    <source>
        <dbReference type="SAM" id="MobiDB-lite"/>
    </source>
</evidence>
<reference evidence="2" key="1">
    <citation type="journal article" date="2020" name="Nat. Commun.">
        <title>Large-scale genome sequencing of mycorrhizal fungi provides insights into the early evolution of symbiotic traits.</title>
        <authorList>
            <person name="Miyauchi S."/>
            <person name="Kiss E."/>
            <person name="Kuo A."/>
            <person name="Drula E."/>
            <person name="Kohler A."/>
            <person name="Sanchez-Garcia M."/>
            <person name="Morin E."/>
            <person name="Andreopoulos B."/>
            <person name="Barry K.W."/>
            <person name="Bonito G."/>
            <person name="Buee M."/>
            <person name="Carver A."/>
            <person name="Chen C."/>
            <person name="Cichocki N."/>
            <person name="Clum A."/>
            <person name="Culley D."/>
            <person name="Crous P.W."/>
            <person name="Fauchery L."/>
            <person name="Girlanda M."/>
            <person name="Hayes R.D."/>
            <person name="Keri Z."/>
            <person name="LaButti K."/>
            <person name="Lipzen A."/>
            <person name="Lombard V."/>
            <person name="Magnuson J."/>
            <person name="Maillard F."/>
            <person name="Murat C."/>
            <person name="Nolan M."/>
            <person name="Ohm R.A."/>
            <person name="Pangilinan J."/>
            <person name="Pereira M.F."/>
            <person name="Perotto S."/>
            <person name="Peter M."/>
            <person name="Pfister S."/>
            <person name="Riley R."/>
            <person name="Sitrit Y."/>
            <person name="Stielow J.B."/>
            <person name="Szollosi G."/>
            <person name="Zifcakova L."/>
            <person name="Stursova M."/>
            <person name="Spatafora J.W."/>
            <person name="Tedersoo L."/>
            <person name="Vaario L.M."/>
            <person name="Yamada A."/>
            <person name="Yan M."/>
            <person name="Wang P."/>
            <person name="Xu J."/>
            <person name="Bruns T."/>
            <person name="Baldrian P."/>
            <person name="Vilgalys R."/>
            <person name="Dunand C."/>
            <person name="Henrissat B."/>
            <person name="Grigoriev I.V."/>
            <person name="Hibbett D."/>
            <person name="Nagy L.G."/>
            <person name="Martin F.M."/>
        </authorList>
    </citation>
    <scope>NUCLEOTIDE SEQUENCE</scope>
    <source>
        <strain evidence="2">UH-Tt-Lm1</strain>
    </source>
</reference>
<evidence type="ECO:0000313" key="2">
    <source>
        <dbReference type="EMBL" id="KAF9788101.1"/>
    </source>
</evidence>
<proteinExistence type="predicted"/>
<dbReference type="EMBL" id="WIUZ02000004">
    <property type="protein sequence ID" value="KAF9788101.1"/>
    <property type="molecule type" value="Genomic_DNA"/>
</dbReference>
<organism evidence="2 3">
    <name type="scientific">Thelephora terrestris</name>
    <dbReference type="NCBI Taxonomy" id="56493"/>
    <lineage>
        <taxon>Eukaryota</taxon>
        <taxon>Fungi</taxon>
        <taxon>Dikarya</taxon>
        <taxon>Basidiomycota</taxon>
        <taxon>Agaricomycotina</taxon>
        <taxon>Agaricomycetes</taxon>
        <taxon>Thelephorales</taxon>
        <taxon>Thelephoraceae</taxon>
        <taxon>Thelephora</taxon>
    </lineage>
</organism>
<feature type="region of interest" description="Disordered" evidence="1">
    <location>
        <begin position="18"/>
        <end position="73"/>
    </location>
</feature>
<feature type="compositionally biased region" description="Basic and acidic residues" evidence="1">
    <location>
        <begin position="31"/>
        <end position="73"/>
    </location>
</feature>
<comment type="caution">
    <text evidence="2">The sequence shown here is derived from an EMBL/GenBank/DDBJ whole genome shotgun (WGS) entry which is preliminary data.</text>
</comment>
<dbReference type="AlphaFoldDB" id="A0A9P6HKJ8"/>
<feature type="compositionally biased region" description="Basic and acidic residues" evidence="1">
    <location>
        <begin position="89"/>
        <end position="134"/>
    </location>
</feature>
<sequence length="284" mass="31798">MSVFSGLNKLKDALDDAIHENQKVTPAGHSKTQEEVRSDIHGEERKVHEIQKKTGWSDKIKGALDGDDEERRKQDELLRLKVEKEKAGVKERVKEERGLTGKMQDLVDHGESRKRQEEAEYARIDAEARQERSKQLGLRGKILDVLDGSDPRHAGSKPASENGLKDRVSELWGSGAKQNAERKEDIGDKILDVLAGDKGKKQKEKEAQKNWFANKINEMGGGGQAGELKEDKLDKAIDLFQQHILKQGDQSNESAIEQLKDEQIANAIRQSFKSVTGHTLPKGK</sequence>
<dbReference type="Proteomes" id="UP000736335">
    <property type="component" value="Unassembled WGS sequence"/>
</dbReference>
<gene>
    <name evidence="2" type="ORF">BJ322DRAFT_1047018</name>
</gene>